<feature type="binding site" evidence="11">
    <location>
        <position position="204"/>
    </location>
    <ligand>
        <name>NADP(+)</name>
        <dbReference type="ChEBI" id="CHEBI:58349"/>
    </ligand>
</feature>
<evidence type="ECO:0000256" key="11">
    <source>
        <dbReference type="PIRSR" id="PIRSR006769-2"/>
    </source>
</evidence>
<dbReference type="SUPFAM" id="SSF53597">
    <property type="entry name" value="Dihydrofolate reductase-like"/>
    <property type="match status" value="1"/>
</dbReference>
<dbReference type="Gene3D" id="3.40.430.10">
    <property type="entry name" value="Dihydrofolate Reductase, subunit A"/>
    <property type="match status" value="1"/>
</dbReference>
<evidence type="ECO:0000256" key="6">
    <source>
        <dbReference type="ARBA" id="ARBA00022857"/>
    </source>
</evidence>
<keyword evidence="7 9" id="KW-0560">Oxidoreductase</keyword>
<dbReference type="InterPro" id="IPR050765">
    <property type="entry name" value="Riboflavin_Biosynth_HTPR"/>
</dbReference>
<keyword evidence="6 9" id="KW-0521">NADP</keyword>
<dbReference type="InterPro" id="IPR011549">
    <property type="entry name" value="RibD_C"/>
</dbReference>
<feature type="binding site" evidence="11">
    <location>
        <position position="158"/>
    </location>
    <ligand>
        <name>NADP(+)</name>
        <dbReference type="ChEBI" id="CHEBI:58349"/>
    </ligand>
</feature>
<dbReference type="InterPro" id="IPR016193">
    <property type="entry name" value="Cytidine_deaminase-like"/>
</dbReference>
<sequence length="391" mass="42563">MNIDSFFFERTLELAARGRGRTSPNPMVGAVLVKDGRIIAEGCHRRHGDLHAEAAALEAAGSEAGGAELYCSLEPCSYRSPEKLQPPCTERIIAAGVRHVHIGQPDPNPKVSGRGVLALREVGIGVSLSEENEAFWRFNDAFNTRMVLSRPFVHLKCAMSLDGRIAAAGGDSRWISDESARRVGHRFRSERDAIAVGIGTVLADDPELSTRLVEGHSPRPVVFDSSLKIPLESRLVRERGDELIVLAVPSEDVTENFFDVKHRLEQRGVRVLYAEPDSTGKADLSSALDLLYAQGIGSLLVEGGSGLLTSFLKHRLYDRLSAFVAPVLLGSGVEAVGDLGITRAGDGLAFEGVNWFRIGDQQLFDAYRSGWLEELRSNFTVQEAAYVHGTC</sequence>
<dbReference type="InterPro" id="IPR024072">
    <property type="entry name" value="DHFR-like_dom_sf"/>
</dbReference>
<feature type="binding site" evidence="11">
    <location>
        <begin position="304"/>
        <end position="310"/>
    </location>
    <ligand>
        <name>NADP(+)</name>
        <dbReference type="ChEBI" id="CHEBI:58349"/>
    </ligand>
</feature>
<dbReference type="GO" id="GO:0008835">
    <property type="term" value="F:diaminohydroxyphosphoribosylaminopyrimidine deaminase activity"/>
    <property type="evidence" value="ECO:0007669"/>
    <property type="project" value="UniProtKB-EC"/>
</dbReference>
<keyword evidence="9" id="KW-0378">Hydrolase</keyword>
<feature type="binding site" evidence="12">
    <location>
        <position position="76"/>
    </location>
    <ligand>
        <name>Zn(2+)</name>
        <dbReference type="ChEBI" id="CHEBI:29105"/>
        <note>catalytic</note>
    </ligand>
</feature>
<comment type="caution">
    <text evidence="14">The sequence shown here is derived from an EMBL/GenBank/DDBJ whole genome shotgun (WGS) entry which is preliminary data.</text>
</comment>
<evidence type="ECO:0000259" key="13">
    <source>
        <dbReference type="PROSITE" id="PS51747"/>
    </source>
</evidence>
<keyword evidence="15" id="KW-1185">Reference proteome</keyword>
<dbReference type="InterPro" id="IPR002125">
    <property type="entry name" value="CMP_dCMP_dom"/>
</dbReference>
<dbReference type="PANTHER" id="PTHR38011:SF7">
    <property type="entry name" value="2,5-DIAMINO-6-RIBOSYLAMINO-4(3H)-PYRIMIDINONE 5'-PHOSPHATE REDUCTASE"/>
    <property type="match status" value="1"/>
</dbReference>
<dbReference type="EC" id="1.1.1.193" evidence="9"/>
<evidence type="ECO:0000256" key="4">
    <source>
        <dbReference type="ARBA" id="ARBA00005259"/>
    </source>
</evidence>
<feature type="binding site" evidence="11">
    <location>
        <position position="188"/>
    </location>
    <ligand>
        <name>substrate</name>
    </ligand>
</feature>
<evidence type="ECO:0000256" key="2">
    <source>
        <dbReference type="ARBA" id="ARBA00004882"/>
    </source>
</evidence>
<comment type="function">
    <text evidence="1 9">Converts 2,5-diamino-6-(ribosylamino)-4(3h)-pyrimidinone 5'-phosphate into 5-amino-6-(ribosylamino)-2,4(1h,3h)-pyrimidinedione 5'-phosphate.</text>
</comment>
<comment type="pathway">
    <text evidence="3 9">Cofactor biosynthesis; riboflavin biosynthesis; 5-amino-6-(D-ribitylamino)uracil from GTP: step 3/4.</text>
</comment>
<keyword evidence="9" id="KW-0686">Riboflavin biosynthesis</keyword>
<keyword evidence="9 12" id="KW-0862">Zinc</keyword>
<feature type="active site" description="Proton donor" evidence="10">
    <location>
        <position position="53"/>
    </location>
</feature>
<dbReference type="RefSeq" id="WP_083049639.1">
    <property type="nucleotide sequence ID" value="NZ_MWQY01000007.1"/>
</dbReference>
<evidence type="ECO:0000256" key="7">
    <source>
        <dbReference type="ARBA" id="ARBA00023002"/>
    </source>
</evidence>
<comment type="catalytic activity">
    <reaction evidence="9">
        <text>2,5-diamino-6-hydroxy-4-(5-phosphoribosylamino)-pyrimidine + H2O + H(+) = 5-amino-6-(5-phospho-D-ribosylamino)uracil + NH4(+)</text>
        <dbReference type="Rhea" id="RHEA:21868"/>
        <dbReference type="ChEBI" id="CHEBI:15377"/>
        <dbReference type="ChEBI" id="CHEBI:15378"/>
        <dbReference type="ChEBI" id="CHEBI:28938"/>
        <dbReference type="ChEBI" id="CHEBI:58453"/>
        <dbReference type="ChEBI" id="CHEBI:58614"/>
        <dbReference type="EC" id="3.5.4.26"/>
    </reaction>
</comment>
<feature type="binding site" evidence="11">
    <location>
        <position position="172"/>
    </location>
    <ligand>
        <name>substrate</name>
    </ligand>
</feature>
<protein>
    <recommendedName>
        <fullName evidence="9">Riboflavin biosynthesis protein RibD</fullName>
    </recommendedName>
    <domain>
        <recommendedName>
            <fullName evidence="9">Diaminohydroxyphosphoribosylaminopyrimidine deaminase</fullName>
            <shortName evidence="9">DRAP deaminase</shortName>
            <ecNumber evidence="9">3.5.4.26</ecNumber>
        </recommendedName>
        <alternativeName>
            <fullName evidence="9">Riboflavin-specific deaminase</fullName>
        </alternativeName>
    </domain>
    <domain>
        <recommendedName>
            <fullName evidence="9">5-amino-6-(5-phosphoribosylamino)uracil reductase</fullName>
            <ecNumber evidence="9">1.1.1.193</ecNumber>
        </recommendedName>
        <alternativeName>
            <fullName evidence="9">HTP reductase</fullName>
        </alternativeName>
    </domain>
</protein>
<dbReference type="InterPro" id="IPR004794">
    <property type="entry name" value="Eubact_RibD"/>
</dbReference>
<feature type="binding site" evidence="11">
    <location>
        <position position="225"/>
    </location>
    <ligand>
        <name>NADP(+)</name>
        <dbReference type="ChEBI" id="CHEBI:58349"/>
    </ligand>
</feature>
<comment type="catalytic activity">
    <reaction evidence="9">
        <text>5-amino-6-(5-phospho-D-ribitylamino)uracil + NADP(+) = 5-amino-6-(5-phospho-D-ribosylamino)uracil + NADPH + H(+)</text>
        <dbReference type="Rhea" id="RHEA:17845"/>
        <dbReference type="ChEBI" id="CHEBI:15378"/>
        <dbReference type="ChEBI" id="CHEBI:57783"/>
        <dbReference type="ChEBI" id="CHEBI:58349"/>
        <dbReference type="ChEBI" id="CHEBI:58421"/>
        <dbReference type="ChEBI" id="CHEBI:58453"/>
        <dbReference type="EC" id="1.1.1.193"/>
    </reaction>
</comment>
<accession>A0A1Y1S0H2</accession>
<comment type="similarity">
    <text evidence="5 9">In the C-terminal section; belongs to the HTP reductase family.</text>
</comment>
<dbReference type="NCBIfam" id="TIGR00326">
    <property type="entry name" value="eubact_ribD"/>
    <property type="match status" value="1"/>
</dbReference>
<dbReference type="PROSITE" id="PS51747">
    <property type="entry name" value="CYT_DCMP_DEAMINASES_2"/>
    <property type="match status" value="1"/>
</dbReference>
<dbReference type="OrthoDB" id="9800865at2"/>
<dbReference type="EC" id="3.5.4.26" evidence="9"/>
<dbReference type="EMBL" id="MWQY01000007">
    <property type="protein sequence ID" value="ORC35874.1"/>
    <property type="molecule type" value="Genomic_DNA"/>
</dbReference>
<evidence type="ECO:0000256" key="9">
    <source>
        <dbReference type="PIRNR" id="PIRNR006769"/>
    </source>
</evidence>
<dbReference type="PANTHER" id="PTHR38011">
    <property type="entry name" value="DIHYDROFOLATE REDUCTASE FAMILY PROTEIN (AFU_ORTHOLOGUE AFUA_8G06820)"/>
    <property type="match status" value="1"/>
</dbReference>
<evidence type="ECO:0000256" key="5">
    <source>
        <dbReference type="ARBA" id="ARBA00007417"/>
    </source>
</evidence>
<dbReference type="Pfam" id="PF01872">
    <property type="entry name" value="RibD_C"/>
    <property type="match status" value="1"/>
</dbReference>
<feature type="binding site" evidence="12">
    <location>
        <position position="88"/>
    </location>
    <ligand>
        <name>Zn(2+)</name>
        <dbReference type="ChEBI" id="CHEBI:29105"/>
        <note>catalytic</note>
    </ligand>
</feature>
<dbReference type="GO" id="GO:0046872">
    <property type="term" value="F:metal ion binding"/>
    <property type="evidence" value="ECO:0007669"/>
    <property type="project" value="UniProtKB-KW"/>
</dbReference>
<reference evidence="14 15" key="1">
    <citation type="submission" date="2017-03" db="EMBL/GenBank/DDBJ databases">
        <title>Draft Genome sequence of Marispirochaeta sp. strain JC444.</title>
        <authorList>
            <person name="Shivani Y."/>
            <person name="Subhash Y."/>
            <person name="Sasikala C."/>
            <person name="Ramana C."/>
        </authorList>
    </citation>
    <scope>NUCLEOTIDE SEQUENCE [LARGE SCALE GENOMIC DNA]</scope>
    <source>
        <strain evidence="14 15">JC444</strain>
    </source>
</reference>
<keyword evidence="9 12" id="KW-0479">Metal-binding</keyword>
<dbReference type="NCBIfam" id="TIGR00227">
    <property type="entry name" value="ribD_Cterm"/>
    <property type="match status" value="1"/>
</dbReference>
<dbReference type="GO" id="GO:0008703">
    <property type="term" value="F:5-amino-6-(5-phosphoribosylamino)uracil reductase activity"/>
    <property type="evidence" value="ECO:0007669"/>
    <property type="project" value="UniProtKB-EC"/>
</dbReference>
<organism evidence="14 15">
    <name type="scientific">Marispirochaeta aestuarii</name>
    <dbReference type="NCBI Taxonomy" id="1963862"/>
    <lineage>
        <taxon>Bacteria</taxon>
        <taxon>Pseudomonadati</taxon>
        <taxon>Spirochaetota</taxon>
        <taxon>Spirochaetia</taxon>
        <taxon>Spirochaetales</taxon>
        <taxon>Spirochaetaceae</taxon>
        <taxon>Marispirochaeta</taxon>
    </lineage>
</organism>
<feature type="binding site" evidence="11">
    <location>
        <position position="302"/>
    </location>
    <ligand>
        <name>substrate</name>
    </ligand>
</feature>
<dbReference type="Pfam" id="PF00383">
    <property type="entry name" value="dCMP_cyt_deam_1"/>
    <property type="match status" value="1"/>
</dbReference>
<comment type="similarity">
    <text evidence="4 9">In the N-terminal section; belongs to the cytidine and deoxycytidylate deaminase family.</text>
</comment>
<dbReference type="STRING" id="1963862.B4O97_07330"/>
<dbReference type="UniPathway" id="UPA00275">
    <property type="reaction ID" value="UER00401"/>
</dbReference>
<dbReference type="SUPFAM" id="SSF53927">
    <property type="entry name" value="Cytidine deaminase-like"/>
    <property type="match status" value="1"/>
</dbReference>
<evidence type="ECO:0000256" key="8">
    <source>
        <dbReference type="ARBA" id="ARBA00023268"/>
    </source>
</evidence>
<name>A0A1Y1S0H2_9SPIO</name>
<comment type="cofactor">
    <cofactor evidence="9 12">
        <name>Zn(2+)</name>
        <dbReference type="ChEBI" id="CHEBI:29105"/>
    </cofactor>
    <text evidence="9 12">Binds 1 zinc ion.</text>
</comment>
<evidence type="ECO:0000256" key="10">
    <source>
        <dbReference type="PIRSR" id="PIRSR006769-1"/>
    </source>
</evidence>
<feature type="binding site" evidence="11">
    <location>
        <position position="200"/>
    </location>
    <ligand>
        <name>NADP(+)</name>
        <dbReference type="ChEBI" id="CHEBI:58349"/>
    </ligand>
</feature>
<evidence type="ECO:0000256" key="3">
    <source>
        <dbReference type="ARBA" id="ARBA00004910"/>
    </source>
</evidence>
<comment type="pathway">
    <text evidence="2 9">Cofactor biosynthesis; riboflavin biosynthesis; 5-amino-6-(D-ribitylamino)uracil from GTP: step 2/4.</text>
</comment>
<dbReference type="AlphaFoldDB" id="A0A1Y1S0H2"/>
<feature type="binding site" evidence="12">
    <location>
        <position position="51"/>
    </location>
    <ligand>
        <name>Zn(2+)</name>
        <dbReference type="ChEBI" id="CHEBI:29105"/>
        <note>catalytic</note>
    </ligand>
</feature>
<keyword evidence="8" id="KW-0511">Multifunctional enzyme</keyword>
<dbReference type="GO" id="GO:0050661">
    <property type="term" value="F:NADP binding"/>
    <property type="evidence" value="ECO:0007669"/>
    <property type="project" value="InterPro"/>
</dbReference>
<dbReference type="PIRSF" id="PIRSF006769">
    <property type="entry name" value="RibD"/>
    <property type="match status" value="1"/>
</dbReference>
<proteinExistence type="inferred from homology"/>
<gene>
    <name evidence="14" type="ORF">B4O97_07330</name>
</gene>
<feature type="binding site" evidence="11">
    <location>
        <position position="174"/>
    </location>
    <ligand>
        <name>NADP(+)</name>
        <dbReference type="ChEBI" id="CHEBI:58349"/>
    </ligand>
</feature>
<evidence type="ECO:0000256" key="1">
    <source>
        <dbReference type="ARBA" id="ARBA00002151"/>
    </source>
</evidence>
<dbReference type="GO" id="GO:0009231">
    <property type="term" value="P:riboflavin biosynthetic process"/>
    <property type="evidence" value="ECO:0007669"/>
    <property type="project" value="UniProtKB-UniPathway"/>
</dbReference>
<evidence type="ECO:0000313" key="15">
    <source>
        <dbReference type="Proteomes" id="UP000192343"/>
    </source>
</evidence>
<evidence type="ECO:0000313" key="14">
    <source>
        <dbReference type="EMBL" id="ORC35874.1"/>
    </source>
</evidence>
<evidence type="ECO:0000256" key="12">
    <source>
        <dbReference type="PIRSR" id="PIRSR006769-3"/>
    </source>
</evidence>
<dbReference type="Gene3D" id="3.40.140.10">
    <property type="entry name" value="Cytidine Deaminase, domain 2"/>
    <property type="match status" value="1"/>
</dbReference>
<dbReference type="InterPro" id="IPR002734">
    <property type="entry name" value="RibDG_C"/>
</dbReference>
<feature type="binding site" evidence="11">
    <location>
        <position position="211"/>
    </location>
    <ligand>
        <name>substrate</name>
    </ligand>
</feature>
<feature type="binding site" evidence="11">
    <location>
        <position position="208"/>
    </location>
    <ligand>
        <name>substrate</name>
    </ligand>
</feature>
<feature type="domain" description="CMP/dCMP-type deaminase" evidence="13">
    <location>
        <begin position="2"/>
        <end position="127"/>
    </location>
</feature>
<dbReference type="Proteomes" id="UP000192343">
    <property type="component" value="Unassembled WGS sequence"/>
</dbReference>